<evidence type="ECO:0000256" key="5">
    <source>
        <dbReference type="SAM" id="Coils"/>
    </source>
</evidence>
<dbReference type="EMBL" id="DS469663">
    <property type="protein sequence ID" value="EDO36718.1"/>
    <property type="molecule type" value="Genomic_DNA"/>
</dbReference>
<dbReference type="eggNOG" id="ENOG502QVQS">
    <property type="taxonomic scope" value="Eukaryota"/>
</dbReference>
<evidence type="ECO:0000256" key="6">
    <source>
        <dbReference type="SAM" id="MobiDB-lite"/>
    </source>
</evidence>
<dbReference type="GO" id="GO:0005874">
    <property type="term" value="C:microtubule"/>
    <property type="evidence" value="ECO:0007669"/>
    <property type="project" value="InterPro"/>
</dbReference>
<dbReference type="InterPro" id="IPR009675">
    <property type="entry name" value="TPX2_fam"/>
</dbReference>
<accession>A7SHV4</accession>
<reference evidence="8 9" key="1">
    <citation type="journal article" date="2007" name="Science">
        <title>Sea anemone genome reveals ancestral eumetazoan gene repertoire and genomic organization.</title>
        <authorList>
            <person name="Putnam N.H."/>
            <person name="Srivastava M."/>
            <person name="Hellsten U."/>
            <person name="Dirks B."/>
            <person name="Chapman J."/>
            <person name="Salamov A."/>
            <person name="Terry A."/>
            <person name="Shapiro H."/>
            <person name="Lindquist E."/>
            <person name="Kapitonov V.V."/>
            <person name="Jurka J."/>
            <person name="Genikhovich G."/>
            <person name="Grigoriev I.V."/>
            <person name="Lucas S.M."/>
            <person name="Steele R.E."/>
            <person name="Finnerty J.R."/>
            <person name="Technau U."/>
            <person name="Martindale M.Q."/>
            <person name="Rokhsar D.S."/>
        </authorList>
    </citation>
    <scope>NUCLEOTIDE SEQUENCE [LARGE SCALE GENOMIC DNA]</scope>
    <source>
        <strain evidence="9">CH2 X CH6</strain>
    </source>
</reference>
<dbReference type="STRING" id="45351.A7SHV4"/>
<evidence type="ECO:0000313" key="8">
    <source>
        <dbReference type="EMBL" id="EDO36718.1"/>
    </source>
</evidence>
<keyword evidence="4" id="KW-0206">Cytoskeleton</keyword>
<evidence type="ECO:0000259" key="7">
    <source>
        <dbReference type="Pfam" id="PF06886"/>
    </source>
</evidence>
<dbReference type="GO" id="GO:0060236">
    <property type="term" value="P:regulation of mitotic spindle organization"/>
    <property type="evidence" value="ECO:0007669"/>
    <property type="project" value="InterPro"/>
</dbReference>
<dbReference type="AlphaFoldDB" id="A7SHV4"/>
<proteinExistence type="inferred from homology"/>
<dbReference type="Proteomes" id="UP000001593">
    <property type="component" value="Unassembled WGS sequence"/>
</dbReference>
<feature type="coiled-coil region" evidence="5">
    <location>
        <begin position="151"/>
        <end position="185"/>
    </location>
</feature>
<feature type="region of interest" description="Disordered" evidence="6">
    <location>
        <begin position="45"/>
        <end position="67"/>
    </location>
</feature>
<evidence type="ECO:0000256" key="2">
    <source>
        <dbReference type="ARBA" id="ARBA00005885"/>
    </source>
</evidence>
<name>A7SHV4_NEMVE</name>
<dbReference type="GO" id="GO:0005819">
    <property type="term" value="C:spindle"/>
    <property type="evidence" value="ECO:0007669"/>
    <property type="project" value="InterPro"/>
</dbReference>
<keyword evidence="9" id="KW-1185">Reference proteome</keyword>
<evidence type="ECO:0000313" key="9">
    <source>
        <dbReference type="Proteomes" id="UP000001593"/>
    </source>
</evidence>
<dbReference type="InParanoid" id="A7SHV4"/>
<gene>
    <name evidence="8" type="ORF">NEMVEDRAFT_v1g212512</name>
</gene>
<sequence>MEFKPELPHQATAPAPFSFEQRNKEALAKKEKKIQEMLEEEKKAREFKAQPLRSFSPQPLLPSTSRLQATKFEPFNLETENRGSVKAEKWLNSVQQELEEEKKKVVFKSHSANVLYKPAFVPKKSLKPATVCDNVVLNSDKRAQERAIYEMQKHEKEMEEEAILRQREEEREEEERRNIAMLRQQMVHKANPIARFKGVQILPSEKPLTEAHSPAWHTRSRSNIRI</sequence>
<feature type="region of interest" description="Disordered" evidence="6">
    <location>
        <begin position="1"/>
        <end position="26"/>
    </location>
</feature>
<dbReference type="InterPro" id="IPR027329">
    <property type="entry name" value="TPX2_C"/>
</dbReference>
<evidence type="ECO:0000256" key="1">
    <source>
        <dbReference type="ARBA" id="ARBA00004245"/>
    </source>
</evidence>
<dbReference type="PANTHER" id="PTHR14326">
    <property type="entry name" value="TARGETING PROTEIN FOR XKLP2"/>
    <property type="match status" value="1"/>
</dbReference>
<keyword evidence="5" id="KW-0175">Coiled coil</keyword>
<dbReference type="Pfam" id="PF06886">
    <property type="entry name" value="TPX2"/>
    <property type="match status" value="1"/>
</dbReference>
<dbReference type="PANTHER" id="PTHR14326:SF44">
    <property type="entry name" value="TARGETING PROTEIN FOR XKLP2"/>
    <property type="match status" value="1"/>
</dbReference>
<feature type="compositionally biased region" description="Polar residues" evidence="6">
    <location>
        <begin position="53"/>
        <end position="67"/>
    </location>
</feature>
<dbReference type="HOGENOM" id="CLU_101533_0_0_1"/>
<protein>
    <recommendedName>
        <fullName evidence="7">TPX2 C-terminal domain-containing protein</fullName>
    </recommendedName>
</protein>
<comment type="subcellular location">
    <subcellularLocation>
        <location evidence="1">Cytoplasm</location>
        <location evidence="1">Cytoskeleton</location>
    </subcellularLocation>
</comment>
<dbReference type="OMA" id="XQARGHE"/>
<evidence type="ECO:0000256" key="4">
    <source>
        <dbReference type="ARBA" id="ARBA00023212"/>
    </source>
</evidence>
<comment type="similarity">
    <text evidence="2">Belongs to the TPX2 family.</text>
</comment>
<evidence type="ECO:0000256" key="3">
    <source>
        <dbReference type="ARBA" id="ARBA00022490"/>
    </source>
</evidence>
<dbReference type="PhylomeDB" id="A7SHV4"/>
<keyword evidence="3" id="KW-0963">Cytoplasm</keyword>
<organism evidence="8 9">
    <name type="scientific">Nematostella vectensis</name>
    <name type="common">Starlet sea anemone</name>
    <dbReference type="NCBI Taxonomy" id="45351"/>
    <lineage>
        <taxon>Eukaryota</taxon>
        <taxon>Metazoa</taxon>
        <taxon>Cnidaria</taxon>
        <taxon>Anthozoa</taxon>
        <taxon>Hexacorallia</taxon>
        <taxon>Actiniaria</taxon>
        <taxon>Edwardsiidae</taxon>
        <taxon>Nematostella</taxon>
    </lineage>
</organism>
<feature type="domain" description="TPX2 C-terminal" evidence="7">
    <location>
        <begin position="136"/>
        <end position="209"/>
    </location>
</feature>